<organism evidence="9 10">
    <name type="scientific">Limnobacter litoralis</name>
    <dbReference type="NCBI Taxonomy" id="481366"/>
    <lineage>
        <taxon>Bacteria</taxon>
        <taxon>Pseudomonadati</taxon>
        <taxon>Pseudomonadota</taxon>
        <taxon>Betaproteobacteria</taxon>
        <taxon>Burkholderiales</taxon>
        <taxon>Burkholderiaceae</taxon>
        <taxon>Limnobacter</taxon>
    </lineage>
</organism>
<feature type="transmembrane region" description="Helical" evidence="7">
    <location>
        <begin position="28"/>
        <end position="50"/>
    </location>
</feature>
<evidence type="ECO:0000259" key="8">
    <source>
        <dbReference type="Pfam" id="PF09335"/>
    </source>
</evidence>
<dbReference type="InterPro" id="IPR032818">
    <property type="entry name" value="DedA-like"/>
</dbReference>
<dbReference type="PANTHER" id="PTHR30353">
    <property type="entry name" value="INNER MEMBRANE PROTEIN DEDA-RELATED"/>
    <property type="match status" value="1"/>
</dbReference>
<proteinExistence type="inferred from homology"/>
<comment type="caution">
    <text evidence="9">The sequence shown here is derived from an EMBL/GenBank/DDBJ whole genome shotgun (WGS) entry which is preliminary data.</text>
</comment>
<keyword evidence="6 7" id="KW-0472">Membrane</keyword>
<evidence type="ECO:0000313" key="9">
    <source>
        <dbReference type="EMBL" id="GLR25934.1"/>
    </source>
</evidence>
<accession>A0ABQ5YP98</accession>
<gene>
    <name evidence="9" type="ORF">GCM10007875_10220</name>
</gene>
<dbReference type="Pfam" id="PF09335">
    <property type="entry name" value="VTT_dom"/>
    <property type="match status" value="1"/>
</dbReference>
<dbReference type="RefSeq" id="WP_284280374.1">
    <property type="nucleotide sequence ID" value="NZ_BSOJ01000009.1"/>
</dbReference>
<dbReference type="EMBL" id="BSOJ01000009">
    <property type="protein sequence ID" value="GLR25934.1"/>
    <property type="molecule type" value="Genomic_DNA"/>
</dbReference>
<keyword evidence="3 7" id="KW-1003">Cell membrane</keyword>
<dbReference type="InterPro" id="IPR032816">
    <property type="entry name" value="VTT_dom"/>
</dbReference>
<keyword evidence="10" id="KW-1185">Reference proteome</keyword>
<sequence>MELIHFFIDFVLHLDVHLSALIQSYGQWVYLILFLIIFGETGFIVLPFLPGDSLLFVAGALAATSPELNTHTLVLLLAFAAVFGDNINYLTARVFGLKLFANPDSKIFRRDHLTATEEFYARHGGKTVVLARFVPIIRTFAPFVAGLGRMHYPRFLTFSVIGAFTWVGSLVYLGHAFGNIPFIKQNLSAMVMVIVAISLVPTFVGIWKQRQARKTRSSQ</sequence>
<dbReference type="Proteomes" id="UP001156664">
    <property type="component" value="Unassembled WGS sequence"/>
</dbReference>
<evidence type="ECO:0000313" key="10">
    <source>
        <dbReference type="Proteomes" id="UP001156664"/>
    </source>
</evidence>
<evidence type="ECO:0000256" key="4">
    <source>
        <dbReference type="ARBA" id="ARBA00022692"/>
    </source>
</evidence>
<evidence type="ECO:0000256" key="2">
    <source>
        <dbReference type="ARBA" id="ARBA00010792"/>
    </source>
</evidence>
<evidence type="ECO:0000256" key="3">
    <source>
        <dbReference type="ARBA" id="ARBA00022475"/>
    </source>
</evidence>
<feature type="transmembrane region" description="Helical" evidence="7">
    <location>
        <begin position="70"/>
        <end position="90"/>
    </location>
</feature>
<name>A0ABQ5YP98_9BURK</name>
<keyword evidence="4 7" id="KW-0812">Transmembrane</keyword>
<feature type="domain" description="VTT" evidence="8">
    <location>
        <begin position="49"/>
        <end position="175"/>
    </location>
</feature>
<comment type="subcellular location">
    <subcellularLocation>
        <location evidence="1 7">Cell membrane</location>
        <topology evidence="1 7">Multi-pass membrane protein</topology>
    </subcellularLocation>
</comment>
<comment type="similarity">
    <text evidence="2 7">Belongs to the DedA family.</text>
</comment>
<feature type="transmembrane region" description="Helical" evidence="7">
    <location>
        <begin position="187"/>
        <end position="207"/>
    </location>
</feature>
<protein>
    <submittedName>
        <fullName evidence="9">Membrane protein</fullName>
    </submittedName>
</protein>
<evidence type="ECO:0000256" key="7">
    <source>
        <dbReference type="RuleBase" id="RU367016"/>
    </source>
</evidence>
<keyword evidence="5 7" id="KW-1133">Transmembrane helix</keyword>
<evidence type="ECO:0000256" key="1">
    <source>
        <dbReference type="ARBA" id="ARBA00004651"/>
    </source>
</evidence>
<evidence type="ECO:0000256" key="6">
    <source>
        <dbReference type="ARBA" id="ARBA00023136"/>
    </source>
</evidence>
<dbReference type="NCBIfam" id="NF008102">
    <property type="entry name" value="PRK10847.1"/>
    <property type="match status" value="1"/>
</dbReference>
<feature type="transmembrane region" description="Helical" evidence="7">
    <location>
        <begin position="155"/>
        <end position="175"/>
    </location>
</feature>
<dbReference type="PANTHER" id="PTHR30353:SF0">
    <property type="entry name" value="TRANSMEMBRANE PROTEIN"/>
    <property type="match status" value="1"/>
</dbReference>
<evidence type="ECO:0000256" key="5">
    <source>
        <dbReference type="ARBA" id="ARBA00022989"/>
    </source>
</evidence>
<dbReference type="InterPro" id="IPR058127">
    <property type="entry name" value="DedA"/>
</dbReference>
<reference evidence="10" key="1">
    <citation type="journal article" date="2019" name="Int. J. Syst. Evol. Microbiol.">
        <title>The Global Catalogue of Microorganisms (GCM) 10K type strain sequencing project: providing services to taxonomists for standard genome sequencing and annotation.</title>
        <authorList>
            <consortium name="The Broad Institute Genomics Platform"/>
            <consortium name="The Broad Institute Genome Sequencing Center for Infectious Disease"/>
            <person name="Wu L."/>
            <person name="Ma J."/>
        </authorList>
    </citation>
    <scope>NUCLEOTIDE SEQUENCE [LARGE SCALE GENOMIC DNA]</scope>
    <source>
        <strain evidence="10">NBRC 105857</strain>
    </source>
</reference>